<keyword evidence="2" id="KW-1185">Reference proteome</keyword>
<accession>I1A6K5</accession>
<protein>
    <recommendedName>
        <fullName evidence="3">DUF2779 domain-containing protein</fullName>
    </recommendedName>
</protein>
<dbReference type="AlphaFoldDB" id="I1A6K5"/>
<dbReference type="OrthoDB" id="399747at2"/>
<dbReference type="RefSeq" id="WP_004795639.1">
    <property type="nucleotide sequence ID" value="NZ_AJFU01000004.1"/>
</dbReference>
<evidence type="ECO:0008006" key="3">
    <source>
        <dbReference type="Google" id="ProtNLM"/>
    </source>
</evidence>
<reference evidence="1 2" key="1">
    <citation type="journal article" date="2012" name="J. Bacteriol.">
        <title>Genome annotation of five Mycoplasma canis strains.</title>
        <authorList>
            <person name="Brown D.R."/>
            <person name="May M."/>
            <person name="Michaels D.L."/>
            <person name="Barbet A.F."/>
        </authorList>
    </citation>
    <scope>NUCLEOTIDE SEQUENCE [LARGE SCALE GENOMIC DNA]</scope>
    <source>
        <strain evidence="1 2">UFG4</strain>
    </source>
</reference>
<dbReference type="Proteomes" id="UP000006229">
    <property type="component" value="Unassembled WGS sequence"/>
</dbReference>
<evidence type="ECO:0000313" key="1">
    <source>
        <dbReference type="EMBL" id="EIE42126.1"/>
    </source>
</evidence>
<proteinExistence type="predicted"/>
<evidence type="ECO:0000313" key="2">
    <source>
        <dbReference type="Proteomes" id="UP000006229"/>
    </source>
</evidence>
<gene>
    <name evidence="1" type="ORF">MCANUFG4_00788</name>
</gene>
<name>I1A6K5_9BACT</name>
<dbReference type="EMBL" id="AJFU01000004">
    <property type="protein sequence ID" value="EIE42126.1"/>
    <property type="molecule type" value="Genomic_DNA"/>
</dbReference>
<organism evidence="1 2">
    <name type="scientific">Mycoplasmopsis canis UFG4</name>
    <dbReference type="NCBI Taxonomy" id="1131455"/>
    <lineage>
        <taxon>Bacteria</taxon>
        <taxon>Bacillati</taxon>
        <taxon>Mycoplasmatota</taxon>
        <taxon>Mycoplasmoidales</taxon>
        <taxon>Metamycoplasmataceae</taxon>
        <taxon>Mycoplasmopsis</taxon>
    </lineage>
</organism>
<comment type="caution">
    <text evidence="1">The sequence shown here is derived from an EMBL/GenBank/DDBJ whole genome shotgun (WGS) entry which is preliminary data.</text>
</comment>
<sequence>MNKIKIYIDFEAITFNYLARINYMYFKKLDEEKIDLPYCYTIGYFKNQDKKKNFKTLSNIFDLTPLFKMKNINNFWIKAREILLSDIKQLINYNGENNILDNIEFYSWNNTLESPILEKLFNLKSNDLSNGINIGLDKLVPKSLFKSEYFEKTFKSKINELSPKVKFNNETSSGRIAACLGALLIINGNPFYFKKSKLSRHLSDEDIEIIIGDVLSYNKDDVVKLSYIEKNKDKTNEVANLIKSFIYQKNKISNTSSRICNCINGIQKTIEISSLPSNIKISEFIEKLNYKIEETTLRKENDQAALKLNNFYTKVLSSIVSDKSIIKLLEYIDMEDTIDDLILILEKENFILESQKNKINLKIKQVASE</sequence>
<dbReference type="PATRIC" id="fig|1131455.3.peg.162"/>